<evidence type="ECO:0000256" key="2">
    <source>
        <dbReference type="ARBA" id="ARBA00021638"/>
    </source>
</evidence>
<sequence length="199" mass="22922">MIKEKKCFGNSKAISFQGCGKLVNVAFRKYGLCSSCYAEFLTETEVGKLILSKALNKAQKPRIELEKAHKEHKEKKGIAGALLVTKTIVHAYVRKRDQFKPCISCGCQWNDKFQAGHYYPGGSFETLKFHLDNINGQCEQCNLFKSGNFENYTLNLPERIGKERFDNLVRFAEVDKQFSKIWDLENLKEIRENIKKLNK</sequence>
<name>A0A6J5LR77_9CAUD</name>
<organism evidence="3">
    <name type="scientific">uncultured Caudovirales phage</name>
    <dbReference type="NCBI Taxonomy" id="2100421"/>
    <lineage>
        <taxon>Viruses</taxon>
        <taxon>Duplodnaviria</taxon>
        <taxon>Heunggongvirae</taxon>
        <taxon>Uroviricota</taxon>
        <taxon>Caudoviricetes</taxon>
        <taxon>Peduoviridae</taxon>
        <taxon>Maltschvirus</taxon>
        <taxon>Maltschvirus maltsch</taxon>
    </lineage>
</organism>
<accession>A0A6J5LR77</accession>
<dbReference type="InterPro" id="IPR008713">
    <property type="entry name" value="Phage_lambda_NinG"/>
</dbReference>
<dbReference type="EMBL" id="LR796313">
    <property type="protein sequence ID" value="CAB4136252.1"/>
    <property type="molecule type" value="Genomic_DNA"/>
</dbReference>
<protein>
    <recommendedName>
        <fullName evidence="2">Protein ninG</fullName>
    </recommendedName>
</protein>
<reference evidence="3" key="1">
    <citation type="submission" date="2020-04" db="EMBL/GenBank/DDBJ databases">
        <authorList>
            <person name="Chiriac C."/>
            <person name="Salcher M."/>
            <person name="Ghai R."/>
            <person name="Kavagutti S V."/>
        </authorList>
    </citation>
    <scope>NUCLEOTIDE SEQUENCE</scope>
</reference>
<evidence type="ECO:0000313" key="3">
    <source>
        <dbReference type="EMBL" id="CAB4136252.1"/>
    </source>
</evidence>
<proteinExistence type="inferred from homology"/>
<comment type="similarity">
    <text evidence="1">Belongs to the ninG family.</text>
</comment>
<dbReference type="Pfam" id="PF05766">
    <property type="entry name" value="NinG"/>
    <property type="match status" value="1"/>
</dbReference>
<evidence type="ECO:0000256" key="1">
    <source>
        <dbReference type="ARBA" id="ARBA00008471"/>
    </source>
</evidence>
<gene>
    <name evidence="3" type="ORF">UFOVP299_34</name>
</gene>